<dbReference type="InterPro" id="IPR011856">
    <property type="entry name" value="tRNA_endonuc-like_dom_sf"/>
</dbReference>
<dbReference type="SUPFAM" id="SSF52980">
    <property type="entry name" value="Restriction endonuclease-like"/>
    <property type="match status" value="1"/>
</dbReference>
<reference evidence="2 3" key="1">
    <citation type="submission" date="2021-01" db="EMBL/GenBank/DDBJ databases">
        <title>Whole genome shotgun sequence of Planotetraspora mira NBRC 15435.</title>
        <authorList>
            <person name="Komaki H."/>
            <person name="Tamura T."/>
        </authorList>
    </citation>
    <scope>NUCLEOTIDE SEQUENCE [LARGE SCALE GENOMIC DNA]</scope>
    <source>
        <strain evidence="2 3">NBRC 15435</strain>
    </source>
</reference>
<dbReference type="AlphaFoldDB" id="A0A8J3TTU3"/>
<sequence>MTDDFSTATAAAGEEDHWPSFDITPKAYEEAVAAIATSMNLDLVDWEVKHLDPVEGLDGTYIMDVTARFQLAGMDFLILFECKRHKDPVKRSDVQVLHTKLQSTGAQKGVVVAATGFQSGALEFAKAHGIACVRLVDNAWTYITRHTTATTLPVLTGAYSGYAMTPDGDGDYDFTLLTGSAHNSRSALIIPT</sequence>
<protein>
    <recommendedName>
        <fullName evidence="1">Restriction endonuclease type IV Mrr domain-containing protein</fullName>
    </recommendedName>
</protein>
<dbReference type="Pfam" id="PF04471">
    <property type="entry name" value="Mrr_cat"/>
    <property type="match status" value="1"/>
</dbReference>
<evidence type="ECO:0000313" key="3">
    <source>
        <dbReference type="Proteomes" id="UP000650628"/>
    </source>
</evidence>
<evidence type="ECO:0000313" key="2">
    <source>
        <dbReference type="EMBL" id="GII32875.1"/>
    </source>
</evidence>
<organism evidence="2 3">
    <name type="scientific">Planotetraspora mira</name>
    <dbReference type="NCBI Taxonomy" id="58121"/>
    <lineage>
        <taxon>Bacteria</taxon>
        <taxon>Bacillati</taxon>
        <taxon>Actinomycetota</taxon>
        <taxon>Actinomycetes</taxon>
        <taxon>Streptosporangiales</taxon>
        <taxon>Streptosporangiaceae</taxon>
        <taxon>Planotetraspora</taxon>
    </lineage>
</organism>
<dbReference type="Proteomes" id="UP000650628">
    <property type="component" value="Unassembled WGS sequence"/>
</dbReference>
<dbReference type="GO" id="GO:0003677">
    <property type="term" value="F:DNA binding"/>
    <property type="evidence" value="ECO:0007669"/>
    <property type="project" value="InterPro"/>
</dbReference>
<keyword evidence="3" id="KW-1185">Reference proteome</keyword>
<gene>
    <name evidence="2" type="ORF">Pmi06nite_63170</name>
</gene>
<dbReference type="EMBL" id="BOOO01000037">
    <property type="protein sequence ID" value="GII32875.1"/>
    <property type="molecule type" value="Genomic_DNA"/>
</dbReference>
<accession>A0A8J3TTU3</accession>
<dbReference type="Gene3D" id="3.40.1350.10">
    <property type="match status" value="1"/>
</dbReference>
<proteinExistence type="predicted"/>
<comment type="caution">
    <text evidence="2">The sequence shown here is derived from an EMBL/GenBank/DDBJ whole genome shotgun (WGS) entry which is preliminary data.</text>
</comment>
<dbReference type="GO" id="GO:0004519">
    <property type="term" value="F:endonuclease activity"/>
    <property type="evidence" value="ECO:0007669"/>
    <property type="project" value="InterPro"/>
</dbReference>
<dbReference type="GO" id="GO:0009307">
    <property type="term" value="P:DNA restriction-modification system"/>
    <property type="evidence" value="ECO:0007669"/>
    <property type="project" value="InterPro"/>
</dbReference>
<dbReference type="InterPro" id="IPR011335">
    <property type="entry name" value="Restrct_endonuc-II-like"/>
</dbReference>
<feature type="domain" description="Restriction endonuclease type IV Mrr" evidence="1">
    <location>
        <begin position="23"/>
        <end position="137"/>
    </location>
</feature>
<name>A0A8J3TTU3_9ACTN</name>
<evidence type="ECO:0000259" key="1">
    <source>
        <dbReference type="Pfam" id="PF04471"/>
    </source>
</evidence>
<dbReference type="RefSeq" id="WP_203956761.1">
    <property type="nucleotide sequence ID" value="NZ_BOOO01000037.1"/>
</dbReference>
<dbReference type="InterPro" id="IPR007560">
    <property type="entry name" value="Restrct_endonuc_IV_Mrr"/>
</dbReference>